<organism evidence="2 3">
    <name type="scientific">Paragonimus westermani</name>
    <dbReference type="NCBI Taxonomy" id="34504"/>
    <lineage>
        <taxon>Eukaryota</taxon>
        <taxon>Metazoa</taxon>
        <taxon>Spiralia</taxon>
        <taxon>Lophotrochozoa</taxon>
        <taxon>Platyhelminthes</taxon>
        <taxon>Trematoda</taxon>
        <taxon>Digenea</taxon>
        <taxon>Plagiorchiida</taxon>
        <taxon>Troglotremata</taxon>
        <taxon>Troglotrematidae</taxon>
        <taxon>Paragonimus</taxon>
    </lineage>
</organism>
<dbReference type="Pfam" id="PF16727">
    <property type="entry name" value="REV1_C"/>
    <property type="match status" value="1"/>
</dbReference>
<dbReference type="Proteomes" id="UP000324629">
    <property type="component" value="Unassembled WGS sequence"/>
</dbReference>
<accession>A0A5J4NE59</accession>
<protein>
    <recommendedName>
        <fullName evidence="1">DNA repair protein Rev1 C-terminal domain-containing protein</fullName>
    </recommendedName>
</protein>
<dbReference type="Gene3D" id="1.20.58.1280">
    <property type="entry name" value="DNA repair protein Rev1, C-terminal domain"/>
    <property type="match status" value="1"/>
</dbReference>
<comment type="caution">
    <text evidence="2">The sequence shown here is derived from an EMBL/GenBank/DDBJ whole genome shotgun (WGS) entry which is preliminary data.</text>
</comment>
<dbReference type="InterPro" id="IPR038401">
    <property type="entry name" value="Rev1_C_sf"/>
</dbReference>
<evidence type="ECO:0000313" key="2">
    <source>
        <dbReference type="EMBL" id="KAA3673538.1"/>
    </source>
</evidence>
<keyword evidence="3" id="KW-1185">Reference proteome</keyword>
<evidence type="ECO:0000313" key="3">
    <source>
        <dbReference type="Proteomes" id="UP000324629"/>
    </source>
</evidence>
<feature type="non-terminal residue" evidence="2">
    <location>
        <position position="1"/>
    </location>
</feature>
<evidence type="ECO:0000259" key="1">
    <source>
        <dbReference type="Pfam" id="PF16727"/>
    </source>
</evidence>
<gene>
    <name evidence="2" type="ORF">DEA37_0001779</name>
</gene>
<reference evidence="2 3" key="1">
    <citation type="journal article" date="2019" name="Gigascience">
        <title>Whole-genome sequence of the oriental lung fluke Paragonimus westermani.</title>
        <authorList>
            <person name="Oey H."/>
            <person name="Zakrzewski M."/>
            <person name="Narain K."/>
            <person name="Devi K.R."/>
            <person name="Agatsuma T."/>
            <person name="Nawaratna S."/>
            <person name="Gobert G.N."/>
            <person name="Jones M.K."/>
            <person name="Ragan M.A."/>
            <person name="McManus D.P."/>
            <person name="Krause L."/>
        </authorList>
    </citation>
    <scope>NUCLEOTIDE SEQUENCE [LARGE SCALE GENOMIC DNA]</scope>
    <source>
        <strain evidence="2 3">IND2009</strain>
    </source>
</reference>
<dbReference type="AlphaFoldDB" id="A0A5J4NE59"/>
<dbReference type="EMBL" id="QNGE01003849">
    <property type="protein sequence ID" value="KAA3673538.1"/>
    <property type="molecule type" value="Genomic_DNA"/>
</dbReference>
<proteinExistence type="predicted"/>
<name>A0A5J4NE59_9TREM</name>
<feature type="domain" description="DNA repair protein Rev1 C-terminal" evidence="1">
    <location>
        <begin position="120"/>
        <end position="200"/>
    </location>
</feature>
<dbReference type="InterPro" id="IPR031991">
    <property type="entry name" value="Rev1_C"/>
</dbReference>
<sequence length="211" mass="24129">SLRSINTFPEFLCSTCQPDRQDAIDVHQSKDHPPVRSQHALVVQTAESRSLPNPVDRPRNNTSVIPCEYDQTISRQAKGLAKSMDRNMAAGDHSCLHQSWQLSQTSVNPRTLLHNRSIEELRQIFANWITSEHRPLLEDVCILASYLVSLIPNDAERVRLCLVSLDRLVNQFTTTHADAWRTAHLRIQATVQYAVRQFYHNACIKIHVCQK</sequence>